<proteinExistence type="predicted"/>
<name>A0A7S3NJ16_9STRA</name>
<gene>
    <name evidence="4" type="ORF">ALAG00032_LOCUS4917</name>
</gene>
<protein>
    <recommendedName>
        <fullName evidence="5">Anaphase-promoting complex subunit 4 WD40 domain-containing protein</fullName>
    </recommendedName>
</protein>
<feature type="repeat" description="WD" evidence="3">
    <location>
        <begin position="72"/>
        <end position="104"/>
    </location>
</feature>
<dbReference type="InterPro" id="IPR019775">
    <property type="entry name" value="WD40_repeat_CS"/>
</dbReference>
<dbReference type="PROSITE" id="PS50082">
    <property type="entry name" value="WD_REPEATS_2"/>
    <property type="match status" value="6"/>
</dbReference>
<dbReference type="CDD" id="cd00200">
    <property type="entry name" value="WD40"/>
    <property type="match status" value="1"/>
</dbReference>
<dbReference type="InterPro" id="IPR001680">
    <property type="entry name" value="WD40_rpt"/>
</dbReference>
<evidence type="ECO:0008006" key="5">
    <source>
        <dbReference type="Google" id="ProtNLM"/>
    </source>
</evidence>
<keyword evidence="1 3" id="KW-0853">WD repeat</keyword>
<dbReference type="InterPro" id="IPR020472">
    <property type="entry name" value="WD40_PAC1"/>
</dbReference>
<keyword evidence="2" id="KW-0677">Repeat</keyword>
<evidence type="ECO:0000256" key="2">
    <source>
        <dbReference type="ARBA" id="ARBA00022737"/>
    </source>
</evidence>
<evidence type="ECO:0000256" key="3">
    <source>
        <dbReference type="PROSITE-ProRule" id="PRU00221"/>
    </source>
</evidence>
<feature type="repeat" description="WD" evidence="3">
    <location>
        <begin position="112"/>
        <end position="153"/>
    </location>
</feature>
<feature type="repeat" description="WD" evidence="3">
    <location>
        <begin position="154"/>
        <end position="195"/>
    </location>
</feature>
<organism evidence="4">
    <name type="scientific">Aureoumbra lagunensis</name>
    <dbReference type="NCBI Taxonomy" id="44058"/>
    <lineage>
        <taxon>Eukaryota</taxon>
        <taxon>Sar</taxon>
        <taxon>Stramenopiles</taxon>
        <taxon>Ochrophyta</taxon>
        <taxon>Pelagophyceae</taxon>
        <taxon>Pelagomonadales</taxon>
        <taxon>Aureoumbra</taxon>
    </lineage>
</organism>
<dbReference type="PROSITE" id="PS50294">
    <property type="entry name" value="WD_REPEATS_REGION"/>
    <property type="match status" value="6"/>
</dbReference>
<dbReference type="SMART" id="SM00320">
    <property type="entry name" value="WD40"/>
    <property type="match status" value="6"/>
</dbReference>
<dbReference type="SUPFAM" id="SSF50998">
    <property type="entry name" value="Quinoprotein alcohol dehydrogenase-like"/>
    <property type="match status" value="1"/>
</dbReference>
<dbReference type="PANTHER" id="PTHR45048">
    <property type="match status" value="1"/>
</dbReference>
<evidence type="ECO:0000313" key="4">
    <source>
        <dbReference type="EMBL" id="CAE0364176.1"/>
    </source>
</evidence>
<feature type="repeat" description="WD" evidence="3">
    <location>
        <begin position="201"/>
        <end position="242"/>
    </location>
</feature>
<evidence type="ECO:0000256" key="1">
    <source>
        <dbReference type="ARBA" id="ARBA00022574"/>
    </source>
</evidence>
<dbReference type="AlphaFoldDB" id="A0A7S3NJ16"/>
<dbReference type="Pfam" id="PF00400">
    <property type="entry name" value="WD40"/>
    <property type="match status" value="6"/>
</dbReference>
<dbReference type="EMBL" id="HBIJ01006993">
    <property type="protein sequence ID" value="CAE0364176.1"/>
    <property type="molecule type" value="Transcribed_RNA"/>
</dbReference>
<feature type="repeat" description="WD" evidence="3">
    <location>
        <begin position="284"/>
        <end position="325"/>
    </location>
</feature>
<dbReference type="PRINTS" id="PR00320">
    <property type="entry name" value="GPROTEINBRPT"/>
</dbReference>
<feature type="repeat" description="WD" evidence="3">
    <location>
        <begin position="243"/>
        <end position="284"/>
    </location>
</feature>
<dbReference type="InterPro" id="IPR011047">
    <property type="entry name" value="Quinoprotein_ADH-like_sf"/>
</dbReference>
<sequence>MVVQKQLMKRLPKELWRRILTFGFAVEIGNVRKTSKFGYSITMDLLSGRFAIGIDKKVVTVDAESGKILCIFTAHRDKILHCGFSYSGERIITSSCDKKCRIWDAEGYLHLSLGHYGTVFAGTYSNDDKQIVTTSYDTYIRFWDICKGQLMTTLAGHTSAVTCCCFSHDGTMLLTGSYDQTAIIWDLTERKNDKFSYKRVLKGHTYWINSVNFAADDSLIVTGSSDHTAKTWDVHSGNVRNTFVGHSEWIWTSSFSSDAKRIVTSSIDRSARIWDAHSANLIHILQHEAEVSSSSFTSDDLRIITGASDNRIIIWDSYAATILYSITFRQAPNNSFIFCSFTPTLPPLGDSCDNEEPPSLE</sequence>
<dbReference type="PANTHER" id="PTHR45048:SF1">
    <property type="entry name" value="WD REPEAT-CONTAINING PROTEIN 88"/>
    <property type="match status" value="1"/>
</dbReference>
<reference evidence="4" key="1">
    <citation type="submission" date="2021-01" db="EMBL/GenBank/DDBJ databases">
        <authorList>
            <person name="Corre E."/>
            <person name="Pelletier E."/>
            <person name="Niang G."/>
            <person name="Scheremetjew M."/>
            <person name="Finn R."/>
            <person name="Kale V."/>
            <person name="Holt S."/>
            <person name="Cochrane G."/>
            <person name="Meng A."/>
            <person name="Brown T."/>
            <person name="Cohen L."/>
        </authorList>
    </citation>
    <scope>NUCLEOTIDE SEQUENCE</scope>
    <source>
        <strain evidence="4">CCMP1510</strain>
    </source>
</reference>
<dbReference type="PROSITE" id="PS00678">
    <property type="entry name" value="WD_REPEATS_1"/>
    <property type="match status" value="3"/>
</dbReference>
<accession>A0A7S3NJ16</accession>
<dbReference type="Gene3D" id="2.130.10.10">
    <property type="entry name" value="YVTN repeat-like/Quinoprotein amine dehydrogenase"/>
    <property type="match status" value="2"/>
</dbReference>
<dbReference type="InterPro" id="IPR015943">
    <property type="entry name" value="WD40/YVTN_repeat-like_dom_sf"/>
</dbReference>